<evidence type="ECO:0000313" key="2">
    <source>
        <dbReference type="EMBL" id="KAJ4258841.1"/>
    </source>
</evidence>
<gene>
    <name evidence="2" type="ORF">NW762_007928</name>
</gene>
<proteinExistence type="predicted"/>
<dbReference type="AlphaFoldDB" id="A0A9W8RY55"/>
<dbReference type="Gene3D" id="3.30.429.10">
    <property type="entry name" value="Macrophage Migration Inhibitory Factor"/>
    <property type="match status" value="1"/>
</dbReference>
<dbReference type="InterPro" id="IPR014347">
    <property type="entry name" value="Tautomerase/MIF_sf"/>
</dbReference>
<protein>
    <recommendedName>
        <fullName evidence="1">Tautomerase cis-CaaD-like domain-containing protein</fullName>
    </recommendedName>
</protein>
<name>A0A9W8RY55_9HYPO</name>
<reference evidence="2" key="1">
    <citation type="submission" date="2022-09" db="EMBL/GenBank/DDBJ databases">
        <title>Fusarium specimens isolated from Avocado Roots.</title>
        <authorList>
            <person name="Stajich J."/>
            <person name="Roper C."/>
            <person name="Heimlech-Rivalta G."/>
        </authorList>
    </citation>
    <scope>NUCLEOTIDE SEQUENCE</scope>
    <source>
        <strain evidence="2">CF00136</strain>
    </source>
</reference>
<sequence length="173" mass="19525">MPFYQVYHSHPLNKVQRQDLAGAITQLHCDAFKTPAFFVHVRFFEEHNGDDAYFVAGKSHPATSNRIIGIVRTSASRSRADFDDLGAKIEEAWYSALKLASPTEKVPWKTEDEARRLIMVTFLPMITIREGGMAIPEAGHEESWLKGQIPYIETMANKGIEDFSGLLSEVKKL</sequence>
<dbReference type="Proteomes" id="UP001152049">
    <property type="component" value="Unassembled WGS sequence"/>
</dbReference>
<organism evidence="2 3">
    <name type="scientific">Fusarium torreyae</name>
    <dbReference type="NCBI Taxonomy" id="1237075"/>
    <lineage>
        <taxon>Eukaryota</taxon>
        <taxon>Fungi</taxon>
        <taxon>Dikarya</taxon>
        <taxon>Ascomycota</taxon>
        <taxon>Pezizomycotina</taxon>
        <taxon>Sordariomycetes</taxon>
        <taxon>Hypocreomycetidae</taxon>
        <taxon>Hypocreales</taxon>
        <taxon>Nectriaceae</taxon>
        <taxon>Fusarium</taxon>
    </lineage>
</organism>
<dbReference type="EMBL" id="JAOQAZ010000015">
    <property type="protein sequence ID" value="KAJ4258841.1"/>
    <property type="molecule type" value="Genomic_DNA"/>
</dbReference>
<dbReference type="Pfam" id="PF14832">
    <property type="entry name" value="Tautomerase_3"/>
    <property type="match status" value="1"/>
</dbReference>
<feature type="domain" description="Tautomerase cis-CaaD-like" evidence="1">
    <location>
        <begin position="1"/>
        <end position="144"/>
    </location>
</feature>
<dbReference type="OrthoDB" id="9981319at2759"/>
<keyword evidence="3" id="KW-1185">Reference proteome</keyword>
<accession>A0A9W8RY55</accession>
<evidence type="ECO:0000313" key="3">
    <source>
        <dbReference type="Proteomes" id="UP001152049"/>
    </source>
</evidence>
<dbReference type="InterPro" id="IPR028116">
    <property type="entry name" value="Cis-CaaD-like"/>
</dbReference>
<comment type="caution">
    <text evidence="2">The sequence shown here is derived from an EMBL/GenBank/DDBJ whole genome shotgun (WGS) entry which is preliminary data.</text>
</comment>
<evidence type="ECO:0000259" key="1">
    <source>
        <dbReference type="Pfam" id="PF14832"/>
    </source>
</evidence>